<dbReference type="WBParaSite" id="SSLN_0000986001-mRNA-1">
    <property type="protein sequence ID" value="SSLN_0000986001-mRNA-1"/>
    <property type="gene ID" value="SSLN_0000986001"/>
</dbReference>
<evidence type="ECO:0000313" key="1">
    <source>
        <dbReference type="EMBL" id="VDL95883.1"/>
    </source>
</evidence>
<protein>
    <submittedName>
        <fullName evidence="1 3">Uncharacterized protein</fullName>
    </submittedName>
</protein>
<reference evidence="1 2" key="2">
    <citation type="submission" date="2018-11" db="EMBL/GenBank/DDBJ databases">
        <authorList>
            <consortium name="Pathogen Informatics"/>
        </authorList>
    </citation>
    <scope>NUCLEOTIDE SEQUENCE [LARGE SCALE GENOMIC DNA]</scope>
    <source>
        <strain evidence="1 2">NST_G2</strain>
    </source>
</reference>
<evidence type="ECO:0000313" key="2">
    <source>
        <dbReference type="Proteomes" id="UP000275846"/>
    </source>
</evidence>
<name>A0A183SZ50_SCHSO</name>
<organism evidence="3">
    <name type="scientific">Schistocephalus solidus</name>
    <name type="common">Tapeworm</name>
    <dbReference type="NCBI Taxonomy" id="70667"/>
    <lineage>
        <taxon>Eukaryota</taxon>
        <taxon>Metazoa</taxon>
        <taxon>Spiralia</taxon>
        <taxon>Lophotrochozoa</taxon>
        <taxon>Platyhelminthes</taxon>
        <taxon>Cestoda</taxon>
        <taxon>Eucestoda</taxon>
        <taxon>Diphyllobothriidea</taxon>
        <taxon>Diphyllobothriidae</taxon>
        <taxon>Schistocephalus</taxon>
    </lineage>
</organism>
<dbReference type="AlphaFoldDB" id="A0A183SZ50"/>
<proteinExistence type="predicted"/>
<reference evidence="3" key="1">
    <citation type="submission" date="2016-06" db="UniProtKB">
        <authorList>
            <consortium name="WormBaseParasite"/>
        </authorList>
    </citation>
    <scope>IDENTIFICATION</scope>
</reference>
<evidence type="ECO:0000313" key="3">
    <source>
        <dbReference type="WBParaSite" id="SSLN_0000986001-mRNA-1"/>
    </source>
</evidence>
<keyword evidence="2" id="KW-1185">Reference proteome</keyword>
<dbReference type="EMBL" id="UYSU01035279">
    <property type="protein sequence ID" value="VDL95883.1"/>
    <property type="molecule type" value="Genomic_DNA"/>
</dbReference>
<sequence>MSDEQPAGTENALVAQGLAKYAVEIASHSETRFCENAQREETTAHEILRRARSQHQDRFDDNNAYVSNLLTEKNRLHKGCTDSRTDANETAFFRYSRLVQQRLQDAWMTREVEEIQRYVDRNEIKNLFNTIYDPCTKATTSVLNSDSTTLLIEITNSGALGQALYRCSQPLINHL</sequence>
<accession>A0A183SZ50</accession>
<dbReference type="Proteomes" id="UP000275846">
    <property type="component" value="Unassembled WGS sequence"/>
</dbReference>
<gene>
    <name evidence="1" type="ORF">SSLN_LOCUS9498</name>
</gene>